<protein>
    <submittedName>
        <fullName evidence="1">Uncharacterized protein</fullName>
    </submittedName>
</protein>
<name>A0A2D4K7W7_9SAUR</name>
<reference evidence="1" key="2">
    <citation type="submission" date="2017-11" db="EMBL/GenBank/DDBJ databases">
        <title>Coralsnake Venomics: Analyses of Venom Gland Transcriptomes and Proteomes of Six Brazilian Taxa.</title>
        <authorList>
            <person name="Aird S.D."/>
            <person name="Jorge da Silva N."/>
            <person name="Qiu L."/>
            <person name="Villar-Briones A."/>
            <person name="Aparecida-Saddi V."/>
            <person name="Campos-Telles M.P."/>
            <person name="Grau M."/>
            <person name="Mikheyev A.S."/>
        </authorList>
    </citation>
    <scope>NUCLEOTIDE SEQUENCE</scope>
    <source>
        <tissue evidence="1">Venom_gland</tissue>
    </source>
</reference>
<dbReference type="EMBL" id="IACL01042740">
    <property type="protein sequence ID" value="LAB04774.1"/>
    <property type="molecule type" value="Transcribed_RNA"/>
</dbReference>
<proteinExistence type="predicted"/>
<reference evidence="1" key="1">
    <citation type="submission" date="2017-07" db="EMBL/GenBank/DDBJ databases">
        <authorList>
            <person name="Mikheyev A."/>
            <person name="Grau M."/>
        </authorList>
    </citation>
    <scope>NUCLEOTIDE SEQUENCE</scope>
    <source>
        <tissue evidence="1">Venom_gland</tissue>
    </source>
</reference>
<accession>A0A2D4K7W7</accession>
<dbReference type="AlphaFoldDB" id="A0A2D4K7W7"/>
<evidence type="ECO:0000313" key="1">
    <source>
        <dbReference type="EMBL" id="LAB04774.1"/>
    </source>
</evidence>
<organism evidence="1">
    <name type="scientific">Micrurus paraensis</name>
    <dbReference type="NCBI Taxonomy" id="1970185"/>
    <lineage>
        <taxon>Eukaryota</taxon>
        <taxon>Metazoa</taxon>
        <taxon>Chordata</taxon>
        <taxon>Craniata</taxon>
        <taxon>Vertebrata</taxon>
        <taxon>Euteleostomi</taxon>
        <taxon>Lepidosauria</taxon>
        <taxon>Squamata</taxon>
        <taxon>Bifurcata</taxon>
        <taxon>Unidentata</taxon>
        <taxon>Episquamata</taxon>
        <taxon>Toxicofera</taxon>
        <taxon>Serpentes</taxon>
        <taxon>Colubroidea</taxon>
        <taxon>Elapidae</taxon>
        <taxon>Elapinae</taxon>
        <taxon>Micrurus</taxon>
    </lineage>
</organism>
<sequence>MLDKKSRHISAKVERNLHVIIYTYSRYKFRNNYCNLNKEYNDRHTLGLLIHRQFSYPEISQSAFKRENSSFRMFLSDFVQLPHLTLLASRCFIEIKEMSNESIYY</sequence>